<sequence length="817" mass="94504">MELVDDTTLDQAEKILDVGGSQSVAELQRLSQEQIQLILQYWETLNQLLQRLEDTIRKRWMKKTVQQRREFLLAVDPSIPKDHRPDIDLKHELANMHNSRASMLPHINLEDLLRRPEVFLTFLNSRGRIHPARFAHTELVNSPCYKLPDESLWEKIRTHTMAFDYPTKDQPYGAMRYWEDSAKARHFVNTGKGMHPTHGVQVTDIQLGTYRFLLSCCFNLLRDFASENTNITQLSIKPEPPAISENDANYQTLGEAALLAPYRVPSQLDFGRLRSLIIARVGDLADHVWAMREDPGYFAAFFYDHKDHRPEYVTSITGQQHDVVKQHPHVMYGYILRNMIVDSYFLLYQWHECLRLVNTLDDTAKLSAYEFSTKDPLPEKYYVNFLKLWQILFSIHTDTHGCFRQRIPASPPLRRFFTKMYANKTTHESRFAINKKEAAKDPLTKQFLDVLLEIWLPHKPPLHLGFDVALDKLDRLVSSKSSIKPLISSFVWADFSQLSTSSECIHQIRSYQPWATQMLQDMGRRDPRNVGDREIEMATYYLSFTNKWHRVTSITRFDDVEMIQLGDPSDNKFAYPVTERRNAENTKALHSAEKNLDAFWKAADTYCKQLIGSTLPSLLDRDITRGRSLRRTPAWIETPAVGSTIKKPSLLSPQYIYQPFSVLDHDPASEISGTFKKFPEQAKTKVKTRSNAQWSVTASEDTTDTKNQLSSGPSPKFAVNKRVLKVFRMLFYSPFSTDTPGEVPWAEFLHAMASTGFSIEKLHGSAWKFTPKDLAVERSIQFHEPHPVSKLPFTWARRYGRRLERAYGWTGETFSLA</sequence>
<name>A0A6A6AQ14_9PLEO</name>
<dbReference type="PANTHER" id="PTHR40788">
    <property type="entry name" value="CLR5 DOMAIN-CONTAINING PROTEIN-RELATED"/>
    <property type="match status" value="1"/>
</dbReference>
<protein>
    <submittedName>
        <fullName evidence="2">Uncharacterized protein</fullName>
    </submittedName>
</protein>
<accession>A0A6A6AQ14</accession>
<dbReference type="AlphaFoldDB" id="A0A6A6AQ14"/>
<organism evidence="2 3">
    <name type="scientific">Dothidotthia symphoricarpi CBS 119687</name>
    <dbReference type="NCBI Taxonomy" id="1392245"/>
    <lineage>
        <taxon>Eukaryota</taxon>
        <taxon>Fungi</taxon>
        <taxon>Dikarya</taxon>
        <taxon>Ascomycota</taxon>
        <taxon>Pezizomycotina</taxon>
        <taxon>Dothideomycetes</taxon>
        <taxon>Pleosporomycetidae</taxon>
        <taxon>Pleosporales</taxon>
        <taxon>Dothidotthiaceae</taxon>
        <taxon>Dothidotthia</taxon>
    </lineage>
</organism>
<dbReference type="RefSeq" id="XP_033527680.1">
    <property type="nucleotide sequence ID" value="XM_033663203.1"/>
</dbReference>
<feature type="region of interest" description="Disordered" evidence="1">
    <location>
        <begin position="690"/>
        <end position="713"/>
    </location>
</feature>
<evidence type="ECO:0000256" key="1">
    <source>
        <dbReference type="SAM" id="MobiDB-lite"/>
    </source>
</evidence>
<dbReference type="GeneID" id="54403635"/>
<proteinExistence type="predicted"/>
<evidence type="ECO:0000313" key="3">
    <source>
        <dbReference type="Proteomes" id="UP000799771"/>
    </source>
</evidence>
<reference evidence="2" key="1">
    <citation type="journal article" date="2020" name="Stud. Mycol.">
        <title>101 Dothideomycetes genomes: a test case for predicting lifestyles and emergence of pathogens.</title>
        <authorList>
            <person name="Haridas S."/>
            <person name="Albert R."/>
            <person name="Binder M."/>
            <person name="Bloem J."/>
            <person name="Labutti K."/>
            <person name="Salamov A."/>
            <person name="Andreopoulos B."/>
            <person name="Baker S."/>
            <person name="Barry K."/>
            <person name="Bills G."/>
            <person name="Bluhm B."/>
            <person name="Cannon C."/>
            <person name="Castanera R."/>
            <person name="Culley D."/>
            <person name="Daum C."/>
            <person name="Ezra D."/>
            <person name="Gonzalez J."/>
            <person name="Henrissat B."/>
            <person name="Kuo A."/>
            <person name="Liang C."/>
            <person name="Lipzen A."/>
            <person name="Lutzoni F."/>
            <person name="Magnuson J."/>
            <person name="Mondo S."/>
            <person name="Nolan M."/>
            <person name="Ohm R."/>
            <person name="Pangilinan J."/>
            <person name="Park H.-J."/>
            <person name="Ramirez L."/>
            <person name="Alfaro M."/>
            <person name="Sun H."/>
            <person name="Tritt A."/>
            <person name="Yoshinaga Y."/>
            <person name="Zwiers L.-H."/>
            <person name="Turgeon B."/>
            <person name="Goodwin S."/>
            <person name="Spatafora J."/>
            <person name="Crous P."/>
            <person name="Grigoriev I."/>
        </authorList>
    </citation>
    <scope>NUCLEOTIDE SEQUENCE</scope>
    <source>
        <strain evidence="2">CBS 119687</strain>
    </source>
</reference>
<keyword evidence="3" id="KW-1185">Reference proteome</keyword>
<dbReference type="PANTHER" id="PTHR40788:SF2">
    <property type="entry name" value="CLR5 DOMAIN-CONTAINING PROTEIN"/>
    <property type="match status" value="1"/>
</dbReference>
<evidence type="ECO:0000313" key="2">
    <source>
        <dbReference type="EMBL" id="KAF2133293.1"/>
    </source>
</evidence>
<dbReference type="EMBL" id="ML977499">
    <property type="protein sequence ID" value="KAF2133293.1"/>
    <property type="molecule type" value="Genomic_DNA"/>
</dbReference>
<gene>
    <name evidence="2" type="ORF">P153DRAFT_282493</name>
</gene>
<dbReference type="Proteomes" id="UP000799771">
    <property type="component" value="Unassembled WGS sequence"/>
</dbReference>
<dbReference type="OrthoDB" id="2922289at2759"/>